<comment type="caution">
    <text evidence="1">The sequence shown here is derived from an EMBL/GenBank/DDBJ whole genome shotgun (WGS) entry which is preliminary data.</text>
</comment>
<dbReference type="EMBL" id="MHWB01000009">
    <property type="protein sequence ID" value="OHB01876.1"/>
    <property type="molecule type" value="Genomic_DNA"/>
</dbReference>
<protein>
    <submittedName>
        <fullName evidence="1">Uncharacterized protein</fullName>
    </submittedName>
</protein>
<reference evidence="1 2" key="1">
    <citation type="journal article" date="2016" name="Nat. Commun.">
        <title>Thousands of microbial genomes shed light on interconnected biogeochemical processes in an aquifer system.</title>
        <authorList>
            <person name="Anantharaman K."/>
            <person name="Brown C.T."/>
            <person name="Hug L.A."/>
            <person name="Sharon I."/>
            <person name="Castelle C.J."/>
            <person name="Probst A.J."/>
            <person name="Thomas B.C."/>
            <person name="Singh A."/>
            <person name="Wilkins M.J."/>
            <person name="Karaoz U."/>
            <person name="Brodie E.L."/>
            <person name="Williams K.H."/>
            <person name="Hubbard S.S."/>
            <person name="Banfield J.F."/>
        </authorList>
    </citation>
    <scope>NUCLEOTIDE SEQUENCE [LARGE SCALE GENOMIC DNA]</scope>
</reference>
<sequence length="95" mass="10563">MDSVTKSPVLEYKLCVKEGLPDFEGEKFRIFKATDDKEAILFSQSILSINQALTPQNFLKAGGVALFRGDIKIYPPENKTTEKKVGGLPLRPPTH</sequence>
<organism evidence="1 2">
    <name type="scientific">Candidatus Zambryskibacteria bacterium RIFCSPLOWO2_01_FULL_39_39</name>
    <dbReference type="NCBI Taxonomy" id="1802758"/>
    <lineage>
        <taxon>Bacteria</taxon>
        <taxon>Candidatus Zambryskiibacteriota</taxon>
    </lineage>
</organism>
<dbReference type="AlphaFoldDB" id="A0A1G2TX50"/>
<name>A0A1G2TX50_9BACT</name>
<evidence type="ECO:0000313" key="1">
    <source>
        <dbReference type="EMBL" id="OHB01876.1"/>
    </source>
</evidence>
<evidence type="ECO:0000313" key="2">
    <source>
        <dbReference type="Proteomes" id="UP000177707"/>
    </source>
</evidence>
<dbReference type="Proteomes" id="UP000177707">
    <property type="component" value="Unassembled WGS sequence"/>
</dbReference>
<proteinExistence type="predicted"/>
<accession>A0A1G2TX50</accession>
<gene>
    <name evidence="1" type="ORF">A3A96_00350</name>
</gene>